<proteinExistence type="predicted"/>
<keyword evidence="1" id="KW-0812">Transmembrane</keyword>
<reference evidence="3" key="1">
    <citation type="journal article" date="2010" name="PLoS Negl. Trop. Dis.">
        <title>The genome sequence of Trypanosoma brucei gambiense, causative agent of chronic human african trypanosomiasis.</title>
        <authorList>
            <person name="Jackson A.P."/>
            <person name="Sanders M."/>
            <person name="Berry A."/>
            <person name="McQuillan J."/>
            <person name="Aslett M.A."/>
            <person name="Quail M.A."/>
            <person name="Chukualim B."/>
            <person name="Capewell P."/>
            <person name="MacLeod A."/>
            <person name="Melville S.E."/>
            <person name="Gibson W."/>
            <person name="Barry J.D."/>
            <person name="Berriman M."/>
            <person name="Hertz-Fowler C."/>
        </authorList>
    </citation>
    <scope>NUCLEOTIDE SEQUENCE [LARGE SCALE GENOMIC DNA]</scope>
    <source>
        <strain evidence="3">MHOM/CI/86/DAL972</strain>
    </source>
</reference>
<sequence>MMKSIPLNFVSFFFRYFPRYHQQTHAVISNDFVSYKELSHGSGLLPMFSWKDVLSTVIYSTPQFLLRQMSSVLLGLVAGYCSILLLFGPLPFAYGILQLTATVLIAYALAVATRYGVRWGTCSVLALMDGGVWRVSFRRKNNTGSARSGETQLD</sequence>
<evidence type="ECO:0000313" key="2">
    <source>
        <dbReference type="EMBL" id="CBH14003.1"/>
    </source>
</evidence>
<evidence type="ECO:0000313" key="3">
    <source>
        <dbReference type="Proteomes" id="UP000002316"/>
    </source>
</evidence>
<dbReference type="OrthoDB" id="267289at2759"/>
<dbReference type="EMBL" id="FN554972">
    <property type="protein sequence ID" value="CBH14003.1"/>
    <property type="molecule type" value="Genomic_DNA"/>
</dbReference>
<feature type="transmembrane region" description="Helical" evidence="1">
    <location>
        <begin position="72"/>
        <end position="90"/>
    </location>
</feature>
<dbReference type="KEGG" id="tbg:TbgDal_IX760"/>
<name>C9ZX61_TRYB9</name>
<dbReference type="GeneID" id="23860808"/>
<feature type="transmembrane region" description="Helical" evidence="1">
    <location>
        <begin position="96"/>
        <end position="117"/>
    </location>
</feature>
<keyword evidence="1" id="KW-1133">Transmembrane helix</keyword>
<protein>
    <submittedName>
        <fullName evidence="2">T. brucei spp.-specific protein</fullName>
    </submittedName>
</protein>
<dbReference type="AlphaFoldDB" id="C9ZX61"/>
<organism evidence="2 3">
    <name type="scientific">Trypanosoma brucei gambiense (strain MHOM/CI/86/DAL972)</name>
    <dbReference type="NCBI Taxonomy" id="679716"/>
    <lineage>
        <taxon>Eukaryota</taxon>
        <taxon>Discoba</taxon>
        <taxon>Euglenozoa</taxon>
        <taxon>Kinetoplastea</taxon>
        <taxon>Metakinetoplastina</taxon>
        <taxon>Trypanosomatida</taxon>
        <taxon>Trypanosomatidae</taxon>
        <taxon>Trypanosoma</taxon>
    </lineage>
</organism>
<evidence type="ECO:0000256" key="1">
    <source>
        <dbReference type="SAM" id="Phobius"/>
    </source>
</evidence>
<dbReference type="Proteomes" id="UP000002316">
    <property type="component" value="Chromosome 9"/>
</dbReference>
<gene>
    <name evidence="2" type="ORF">TbgDal_IX760</name>
</gene>
<accession>C9ZX61</accession>
<dbReference type="RefSeq" id="XP_011776276.1">
    <property type="nucleotide sequence ID" value="XM_011777974.1"/>
</dbReference>
<keyword evidence="1" id="KW-0472">Membrane</keyword>
<dbReference type="VEuPathDB" id="TriTrypDB:Tbg972.9.760"/>